<dbReference type="NCBIfam" id="NF041863">
    <property type="entry name" value="DVU0524_fam"/>
    <property type="match status" value="1"/>
</dbReference>
<reference evidence="1 2" key="1">
    <citation type="submission" date="2020-06" db="EMBL/GenBank/DDBJ databases">
        <title>High-quality draft genome of sulfate reducer Desulfobacter latus type strain AcrS2 isolated from marine sediment.</title>
        <authorList>
            <person name="Hoppe M."/>
            <person name="Larsen C.K."/>
            <person name="Marshall I.P.G."/>
            <person name="Schramm A."/>
            <person name="Marietou A.G."/>
        </authorList>
    </citation>
    <scope>NUCLEOTIDE SEQUENCE [LARGE SCALE GENOMIC DNA]</scope>
    <source>
        <strain evidence="1 2">AcRS2</strain>
    </source>
</reference>
<organism evidence="1 2">
    <name type="scientific">Desulfobacter latus</name>
    <dbReference type="NCBI Taxonomy" id="2292"/>
    <lineage>
        <taxon>Bacteria</taxon>
        <taxon>Pseudomonadati</taxon>
        <taxon>Thermodesulfobacteriota</taxon>
        <taxon>Desulfobacteria</taxon>
        <taxon>Desulfobacterales</taxon>
        <taxon>Desulfobacteraceae</taxon>
        <taxon>Desulfobacter</taxon>
    </lineage>
</organism>
<comment type="caution">
    <text evidence="1">The sequence shown here is derived from an EMBL/GenBank/DDBJ whole genome shotgun (WGS) entry which is preliminary data.</text>
</comment>
<protein>
    <submittedName>
        <fullName evidence="1">Uncharacterized protein</fullName>
    </submittedName>
</protein>
<evidence type="ECO:0000313" key="2">
    <source>
        <dbReference type="Proteomes" id="UP000553343"/>
    </source>
</evidence>
<dbReference type="InterPro" id="IPR049840">
    <property type="entry name" value="DVU0524-like"/>
</dbReference>
<evidence type="ECO:0000313" key="1">
    <source>
        <dbReference type="EMBL" id="NWH05764.1"/>
    </source>
</evidence>
<keyword evidence="2" id="KW-1185">Reference proteome</keyword>
<proteinExistence type="predicted"/>
<accession>A0A850SWR8</accession>
<dbReference type="EMBL" id="JACADJ010000045">
    <property type="protein sequence ID" value="NWH05764.1"/>
    <property type="molecule type" value="Genomic_DNA"/>
</dbReference>
<dbReference type="Proteomes" id="UP000553343">
    <property type="component" value="Unassembled WGS sequence"/>
</dbReference>
<name>A0A850SWR8_9BACT</name>
<gene>
    <name evidence="1" type="ORF">HXW94_12345</name>
</gene>
<dbReference type="AlphaFoldDB" id="A0A850SWR8"/>
<sequence>MQIPSYQIQNVLKVYSRQFSQGKLLDKNKFSDANKVSADSVSISSEGKRQAIIDKVASNIVDKIINEGPNEEKDTTRITDQIQKELGKKIDFTKGKNQFTYTSVDENNNKVVQNLSVEDSKFIVERMTELARQVADSNMESQEGV</sequence>
<dbReference type="RefSeq" id="WP_178367221.1">
    <property type="nucleotide sequence ID" value="NZ_JACADJ010000045.1"/>
</dbReference>